<dbReference type="Proteomes" id="UP000284202">
    <property type="component" value="Unassembled WGS sequence"/>
</dbReference>
<dbReference type="AlphaFoldDB" id="A0A418SNT6"/>
<organism evidence="2 3">
    <name type="scientific">Paracoccus onubensis</name>
    <dbReference type="NCBI Taxonomy" id="1675788"/>
    <lineage>
        <taxon>Bacteria</taxon>
        <taxon>Pseudomonadati</taxon>
        <taxon>Pseudomonadota</taxon>
        <taxon>Alphaproteobacteria</taxon>
        <taxon>Rhodobacterales</taxon>
        <taxon>Paracoccaceae</taxon>
        <taxon>Paracoccus</taxon>
    </lineage>
</organism>
<protein>
    <submittedName>
        <fullName evidence="2">DUF4123 domain-containing protein</fullName>
    </submittedName>
</protein>
<evidence type="ECO:0000313" key="2">
    <source>
        <dbReference type="EMBL" id="RJE82572.1"/>
    </source>
</evidence>
<gene>
    <name evidence="2" type="ORF">D3P04_19620</name>
</gene>
<dbReference type="Pfam" id="PF13503">
    <property type="entry name" value="DUF4123"/>
    <property type="match status" value="1"/>
</dbReference>
<reference evidence="3" key="1">
    <citation type="submission" date="2018-09" db="EMBL/GenBank/DDBJ databases">
        <title>Acidovorax cavernicola nov. sp. isolated from Gruta de las Maravillas (Aracena, Spain).</title>
        <authorList>
            <person name="Jurado V."/>
            <person name="Gutierrez-Patricio S."/>
            <person name="Gonzalez-Pimentel J.L."/>
            <person name="Miller A.Z."/>
            <person name="Laiz L."/>
            <person name="Saiz-Jimenez C."/>
        </authorList>
    </citation>
    <scope>NUCLEOTIDE SEQUENCE [LARGE SCALE GENOMIC DNA]</scope>
    <source>
        <strain evidence="3">1011MAR3C25</strain>
    </source>
</reference>
<evidence type="ECO:0000313" key="3">
    <source>
        <dbReference type="Proteomes" id="UP000284202"/>
    </source>
</evidence>
<accession>A0A418SNT6</accession>
<dbReference type="InterPro" id="IPR025391">
    <property type="entry name" value="DUF4123"/>
</dbReference>
<keyword evidence="3" id="KW-1185">Reference proteome</keyword>
<feature type="domain" description="DUF4123" evidence="1">
    <location>
        <begin position="61"/>
        <end position="178"/>
    </location>
</feature>
<evidence type="ECO:0000259" key="1">
    <source>
        <dbReference type="Pfam" id="PF13503"/>
    </source>
</evidence>
<name>A0A418SNT6_9RHOB</name>
<proteinExistence type="predicted"/>
<dbReference type="EMBL" id="QZCG01000015">
    <property type="protein sequence ID" value="RJE82572.1"/>
    <property type="molecule type" value="Genomic_DNA"/>
</dbReference>
<sequence length="240" mass="28495">MQDRERWRQDMTLDLPDSLTASPEQEALALGLEHLIFDPIEEDAKRRRDESDETTPPLRAYALLDAAQSPDIPICLEGFSNPARCLFDGDAYDNLAEVAPWLVELTRYSDVWDWFVEEGYGKDWGILIHSRLPLPRLKTQLKRFLRVEDEDSDVYFFKYYRPEIFNKYVPRFDSIQRSTFWREIEAIYSEYHRDPQKLIRHHLDGEHVEQEYDILSTGRRRLKTSFELNNISGAYSQIER</sequence>
<dbReference type="OrthoDB" id="6431152at2"/>
<comment type="caution">
    <text evidence="2">The sequence shown here is derived from an EMBL/GenBank/DDBJ whole genome shotgun (WGS) entry which is preliminary data.</text>
</comment>